<dbReference type="OrthoDB" id="5346389at2"/>
<proteinExistence type="predicted"/>
<dbReference type="EMBL" id="WINI01000007">
    <property type="protein sequence ID" value="MQR01800.1"/>
    <property type="molecule type" value="Genomic_DNA"/>
</dbReference>
<dbReference type="Pfam" id="PF13560">
    <property type="entry name" value="HTH_31"/>
    <property type="match status" value="1"/>
</dbReference>
<comment type="caution">
    <text evidence="2">The sequence shown here is derived from an EMBL/GenBank/DDBJ whole genome shotgun (WGS) entry which is preliminary data.</text>
</comment>
<dbReference type="Gene3D" id="1.10.260.40">
    <property type="entry name" value="lambda repressor-like DNA-binding domains"/>
    <property type="match status" value="1"/>
</dbReference>
<dbReference type="InterPro" id="IPR041413">
    <property type="entry name" value="MLTR_LBD"/>
</dbReference>
<evidence type="ECO:0000259" key="1">
    <source>
        <dbReference type="PROSITE" id="PS50943"/>
    </source>
</evidence>
<dbReference type="InterPro" id="IPR001387">
    <property type="entry name" value="Cro/C1-type_HTH"/>
</dbReference>
<accession>A0A843YRP8</accession>
<dbReference type="SMART" id="SM00530">
    <property type="entry name" value="HTH_XRE"/>
    <property type="match status" value="1"/>
</dbReference>
<dbReference type="Gene3D" id="3.30.450.180">
    <property type="match status" value="1"/>
</dbReference>
<keyword evidence="3" id="KW-1185">Reference proteome</keyword>
<name>A0A843YRP8_9BURK</name>
<reference evidence="2 3" key="1">
    <citation type="submission" date="2019-10" db="EMBL/GenBank/DDBJ databases">
        <title>Glaciimonas soli sp. nov., a psychrophilic bacterium isolated from the forest soil of a high elevation mountain in Taiwan.</title>
        <authorList>
            <person name="Wang L.-T."/>
            <person name="Shieh W.Y."/>
        </authorList>
    </citation>
    <scope>NUCLEOTIDE SEQUENCE [LARGE SCALE GENOMIC DNA]</scope>
    <source>
        <strain evidence="2 3">GS1</strain>
    </source>
</reference>
<dbReference type="CDD" id="cd00093">
    <property type="entry name" value="HTH_XRE"/>
    <property type="match status" value="1"/>
</dbReference>
<dbReference type="Proteomes" id="UP000451565">
    <property type="component" value="Unassembled WGS sequence"/>
</dbReference>
<dbReference type="PANTHER" id="PTHR35010:SF2">
    <property type="entry name" value="BLL4672 PROTEIN"/>
    <property type="match status" value="1"/>
</dbReference>
<feature type="domain" description="HTH cro/C1-type" evidence="1">
    <location>
        <begin position="7"/>
        <end position="54"/>
    </location>
</feature>
<dbReference type="SUPFAM" id="SSF47413">
    <property type="entry name" value="lambda repressor-like DNA-binding domains"/>
    <property type="match status" value="1"/>
</dbReference>
<dbReference type="AlphaFoldDB" id="A0A843YRP8"/>
<dbReference type="PANTHER" id="PTHR35010">
    <property type="entry name" value="BLL4672 PROTEIN-RELATED"/>
    <property type="match status" value="1"/>
</dbReference>
<organism evidence="2 3">
    <name type="scientific">Glaciimonas soli</name>
    <dbReference type="NCBI Taxonomy" id="2590999"/>
    <lineage>
        <taxon>Bacteria</taxon>
        <taxon>Pseudomonadati</taxon>
        <taxon>Pseudomonadota</taxon>
        <taxon>Betaproteobacteria</taxon>
        <taxon>Burkholderiales</taxon>
        <taxon>Oxalobacteraceae</taxon>
        <taxon>Glaciimonas</taxon>
    </lineage>
</organism>
<evidence type="ECO:0000313" key="3">
    <source>
        <dbReference type="Proteomes" id="UP000451565"/>
    </source>
</evidence>
<dbReference type="InterPro" id="IPR010982">
    <property type="entry name" value="Lambda_DNA-bd_dom_sf"/>
</dbReference>
<dbReference type="Pfam" id="PF17765">
    <property type="entry name" value="MLTR_LBD"/>
    <property type="match status" value="1"/>
</dbReference>
<dbReference type="PROSITE" id="PS50943">
    <property type="entry name" value="HTH_CROC1"/>
    <property type="match status" value="1"/>
</dbReference>
<evidence type="ECO:0000313" key="2">
    <source>
        <dbReference type="EMBL" id="MQR01800.1"/>
    </source>
</evidence>
<gene>
    <name evidence="2" type="ORF">GEV47_14060</name>
</gene>
<sequence length="231" mass="26136">MRRRTPGLRREEIAQLCGISVTWYTWIEQGRTVSVSPSALARIADALQLSRAKRAYLFELSGKKDPHIPDLVASPIPAEIVALVSNIKAPAYLLDRYWNVVASNRPAQALFTGWLDQKSSVKNLLHYTFCDPSAATFISDWEQRARRLVAEFRADCGMYLDDVQITAIVERLCADSAAFKLAWSLHDVVEKEGGERRFHHPSRGLLCYQQVNLRVTHRSELKLITLLSKAT</sequence>
<dbReference type="GO" id="GO:0003677">
    <property type="term" value="F:DNA binding"/>
    <property type="evidence" value="ECO:0007669"/>
    <property type="project" value="InterPro"/>
</dbReference>
<protein>
    <submittedName>
        <fullName evidence="2">Helix-turn-helix domain-containing protein</fullName>
    </submittedName>
</protein>